<dbReference type="InterPro" id="IPR022653">
    <property type="entry name" value="De-COase2_pyr-phos_BS"/>
</dbReference>
<reference evidence="4" key="1">
    <citation type="journal article" date="2014" name="Front. Microbiol.">
        <title>High frequency of phylogenetically diverse reductive dehalogenase-homologous genes in deep subseafloor sedimentary metagenomes.</title>
        <authorList>
            <person name="Kawai M."/>
            <person name="Futagami T."/>
            <person name="Toyoda A."/>
            <person name="Takaki Y."/>
            <person name="Nishi S."/>
            <person name="Hori S."/>
            <person name="Arai W."/>
            <person name="Tsubouchi T."/>
            <person name="Morono Y."/>
            <person name="Uchiyama I."/>
            <person name="Ito T."/>
            <person name="Fujiyama A."/>
            <person name="Inagaki F."/>
            <person name="Takami H."/>
        </authorList>
    </citation>
    <scope>NUCLEOTIDE SEQUENCE</scope>
    <source>
        <strain evidence="4">Expedition CK06-06</strain>
    </source>
</reference>
<dbReference type="GO" id="GO:0009089">
    <property type="term" value="P:lysine biosynthetic process via diaminopimelate"/>
    <property type="evidence" value="ECO:0007669"/>
    <property type="project" value="TreeGrafter"/>
</dbReference>
<dbReference type="Gene3D" id="3.20.20.10">
    <property type="entry name" value="Alanine racemase"/>
    <property type="match status" value="1"/>
</dbReference>
<evidence type="ECO:0000313" key="4">
    <source>
        <dbReference type="EMBL" id="GAI61249.1"/>
    </source>
</evidence>
<evidence type="ECO:0000256" key="2">
    <source>
        <dbReference type="ARBA" id="ARBA00022898"/>
    </source>
</evidence>
<dbReference type="PANTHER" id="PTHR43727">
    <property type="entry name" value="DIAMINOPIMELATE DECARBOXYLASE"/>
    <property type="match status" value="1"/>
</dbReference>
<gene>
    <name evidence="4" type="ORF">S12H4_04922</name>
</gene>
<dbReference type="Pfam" id="PF02784">
    <property type="entry name" value="Orn_Arg_deC_N"/>
    <property type="match status" value="1"/>
</dbReference>
<accession>X1S0E1</accession>
<keyword evidence="2" id="KW-0663">Pyridoxal phosphate</keyword>
<name>X1S0E1_9ZZZZ</name>
<dbReference type="InterPro" id="IPR022644">
    <property type="entry name" value="De-COase2_N"/>
</dbReference>
<protein>
    <recommendedName>
        <fullName evidence="3">Orn/DAP/Arg decarboxylase 2 N-terminal domain-containing protein</fullName>
    </recommendedName>
</protein>
<comment type="caution">
    <text evidence="4">The sequence shown here is derived from an EMBL/GenBank/DDBJ whole genome shotgun (WGS) entry which is preliminary data.</text>
</comment>
<dbReference type="PRINTS" id="PR01179">
    <property type="entry name" value="ODADCRBXLASE"/>
</dbReference>
<dbReference type="AlphaFoldDB" id="X1S0E1"/>
<dbReference type="GO" id="GO:0008836">
    <property type="term" value="F:diaminopimelate decarboxylase activity"/>
    <property type="evidence" value="ECO:0007669"/>
    <property type="project" value="TreeGrafter"/>
</dbReference>
<dbReference type="SUPFAM" id="SSF51419">
    <property type="entry name" value="PLP-binding barrel"/>
    <property type="match status" value="1"/>
</dbReference>
<evidence type="ECO:0000259" key="3">
    <source>
        <dbReference type="Pfam" id="PF02784"/>
    </source>
</evidence>
<evidence type="ECO:0000256" key="1">
    <source>
        <dbReference type="ARBA" id="ARBA00001933"/>
    </source>
</evidence>
<dbReference type="PANTHER" id="PTHR43727:SF2">
    <property type="entry name" value="GROUP IV DECARBOXYLASE"/>
    <property type="match status" value="1"/>
</dbReference>
<proteinExistence type="predicted"/>
<dbReference type="EMBL" id="BARW01001574">
    <property type="protein sequence ID" value="GAI61249.1"/>
    <property type="molecule type" value="Genomic_DNA"/>
</dbReference>
<feature type="non-terminal residue" evidence="4">
    <location>
        <position position="1"/>
    </location>
</feature>
<dbReference type="InterPro" id="IPR029066">
    <property type="entry name" value="PLP-binding_barrel"/>
</dbReference>
<dbReference type="PROSITE" id="PS00878">
    <property type="entry name" value="ODR_DC_2_1"/>
    <property type="match status" value="1"/>
</dbReference>
<organism evidence="4">
    <name type="scientific">marine sediment metagenome</name>
    <dbReference type="NCBI Taxonomy" id="412755"/>
    <lineage>
        <taxon>unclassified sequences</taxon>
        <taxon>metagenomes</taxon>
        <taxon>ecological metagenomes</taxon>
    </lineage>
</organism>
<comment type="cofactor">
    <cofactor evidence="1">
        <name>pyridoxal 5'-phosphate</name>
        <dbReference type="ChEBI" id="CHEBI:597326"/>
    </cofactor>
</comment>
<feature type="domain" description="Orn/DAP/Arg decarboxylase 2 N-terminal" evidence="3">
    <location>
        <begin position="25"/>
        <end position="127"/>
    </location>
</feature>
<dbReference type="InterPro" id="IPR000183">
    <property type="entry name" value="Orn/DAP/Arg_de-COase"/>
</dbReference>
<sequence length="128" mass="14658">AGMNTLDIVDEYGTPTYVINEQMVRERYRRLKKFVNSEYKKNQIHFAVKANSNLSFLRVLNSEGSSFDCTSQGEIFTCFKAGISPEKIIYTGNMFTDDDFEFAVNNDVLVNLDSLSQLKRLADIYENS</sequence>